<dbReference type="GO" id="GO:0007596">
    <property type="term" value="P:blood coagulation"/>
    <property type="evidence" value="ECO:0007669"/>
    <property type="project" value="UniProtKB-KW"/>
</dbReference>
<feature type="disulfide bond" evidence="16">
    <location>
        <begin position="135"/>
        <end position="214"/>
    </location>
</feature>
<comment type="similarity">
    <text evidence="17">Belongs to the G-protein coupled receptor 1 family.</text>
</comment>
<feature type="transmembrane region" description="Helical" evidence="18">
    <location>
        <begin position="98"/>
        <end position="117"/>
    </location>
</feature>
<dbReference type="Pfam" id="PF00001">
    <property type="entry name" value="7tm_1"/>
    <property type="match status" value="1"/>
</dbReference>
<evidence type="ECO:0000256" key="11">
    <source>
        <dbReference type="ARBA" id="ARBA00023157"/>
    </source>
</evidence>
<keyword evidence="8 17" id="KW-0297">G-protein coupled receptor</keyword>
<dbReference type="PROSITE" id="PS50262">
    <property type="entry name" value="G_PROTEIN_RECEP_F1_2"/>
    <property type="match status" value="1"/>
</dbReference>
<dbReference type="GO" id="GO:0035025">
    <property type="term" value="P:positive regulation of Rho protein signal transduction"/>
    <property type="evidence" value="ECO:0007669"/>
    <property type="project" value="TreeGrafter"/>
</dbReference>
<dbReference type="PROSITE" id="PS00237">
    <property type="entry name" value="G_PROTEIN_RECEP_F1_1"/>
    <property type="match status" value="1"/>
</dbReference>
<dbReference type="InterPro" id="IPR000935">
    <property type="entry name" value="Thrmbn_rcpt"/>
</dbReference>
<dbReference type="PRINTS" id="PR01428">
    <property type="entry name" value="PROTEASEAR"/>
</dbReference>
<evidence type="ECO:0000313" key="20">
    <source>
        <dbReference type="EMBL" id="KAG8429171.1"/>
    </source>
</evidence>
<gene>
    <name evidence="20" type="ORF">GDO86_018134</name>
</gene>
<comment type="caution">
    <text evidence="20">The sequence shown here is derived from an EMBL/GenBank/DDBJ whole genome shotgun (WGS) entry which is preliminary data.</text>
</comment>
<keyword evidence="4 17" id="KW-0812">Transmembrane</keyword>
<accession>A0A8T2IEY5</accession>
<keyword evidence="6" id="KW-0732">Signal</keyword>
<dbReference type="AlphaFoldDB" id="A0A8T2IEY5"/>
<dbReference type="SUPFAM" id="SSF81321">
    <property type="entry name" value="Family A G protein-coupled receptor-like"/>
    <property type="match status" value="1"/>
</dbReference>
<keyword evidence="9" id="KW-0094">Blood coagulation</keyword>
<feature type="transmembrane region" description="Helical" evidence="18">
    <location>
        <begin position="272"/>
        <end position="297"/>
    </location>
</feature>
<keyword evidence="3" id="KW-1003">Cell membrane</keyword>
<evidence type="ECO:0000256" key="15">
    <source>
        <dbReference type="ARBA" id="ARBA00031780"/>
    </source>
</evidence>
<dbReference type="FunFam" id="1.20.1070.10:FF:000040">
    <property type="entry name" value="Coagulation factor 2 (thrombin) receptor"/>
    <property type="match status" value="1"/>
</dbReference>
<evidence type="ECO:0000256" key="17">
    <source>
        <dbReference type="RuleBase" id="RU000688"/>
    </source>
</evidence>
<dbReference type="EMBL" id="JAACNH010012330">
    <property type="protein sequence ID" value="KAG8429171.1"/>
    <property type="molecule type" value="Genomic_DNA"/>
</dbReference>
<dbReference type="InterPro" id="IPR017452">
    <property type="entry name" value="GPCR_Rhodpsn_7TM"/>
</dbReference>
<evidence type="ECO:0000256" key="14">
    <source>
        <dbReference type="ARBA" id="ARBA00023224"/>
    </source>
</evidence>
<comment type="subcellular location">
    <subcellularLocation>
        <location evidence="1">Cell membrane</location>
        <topology evidence="1">Multi-pass membrane protein</topology>
    </subcellularLocation>
</comment>
<dbReference type="Proteomes" id="UP000812440">
    <property type="component" value="Unassembled WGS sequence"/>
</dbReference>
<evidence type="ECO:0000259" key="19">
    <source>
        <dbReference type="PROSITE" id="PS50262"/>
    </source>
</evidence>
<evidence type="ECO:0000256" key="18">
    <source>
        <dbReference type="SAM" id="Phobius"/>
    </source>
</evidence>
<evidence type="ECO:0000256" key="7">
    <source>
        <dbReference type="ARBA" id="ARBA00022989"/>
    </source>
</evidence>
<reference evidence="20" key="1">
    <citation type="thesis" date="2020" institute="ProQuest LLC" country="789 East Eisenhower Parkway, Ann Arbor, MI, USA">
        <title>Comparative Genomics and Chromosome Evolution.</title>
        <authorList>
            <person name="Mudd A.B."/>
        </authorList>
    </citation>
    <scope>NUCLEOTIDE SEQUENCE</scope>
    <source>
        <strain evidence="20">Female2</strain>
        <tissue evidence="20">Blood</tissue>
    </source>
</reference>
<keyword evidence="12 17" id="KW-0675">Receptor</keyword>
<feature type="transmembrane region" description="Helical" evidence="18">
    <location>
        <begin position="309"/>
        <end position="333"/>
    </location>
</feature>
<feature type="domain" description="G-protein coupled receptors family 1 profile" evidence="19">
    <location>
        <begin position="79"/>
        <end position="330"/>
    </location>
</feature>
<name>A0A8T2IEY5_9PIPI</name>
<evidence type="ECO:0000256" key="12">
    <source>
        <dbReference type="ARBA" id="ARBA00023170"/>
    </source>
</evidence>
<evidence type="ECO:0000256" key="3">
    <source>
        <dbReference type="ARBA" id="ARBA00022475"/>
    </source>
</evidence>
<organism evidence="20 21">
    <name type="scientific">Hymenochirus boettgeri</name>
    <name type="common">Congo dwarf clawed frog</name>
    <dbReference type="NCBI Taxonomy" id="247094"/>
    <lineage>
        <taxon>Eukaryota</taxon>
        <taxon>Metazoa</taxon>
        <taxon>Chordata</taxon>
        <taxon>Craniata</taxon>
        <taxon>Vertebrata</taxon>
        <taxon>Euteleostomi</taxon>
        <taxon>Amphibia</taxon>
        <taxon>Batrachia</taxon>
        <taxon>Anura</taxon>
        <taxon>Pipoidea</taxon>
        <taxon>Pipidae</taxon>
        <taxon>Pipinae</taxon>
        <taxon>Hymenochirus</taxon>
    </lineage>
</organism>
<evidence type="ECO:0000256" key="1">
    <source>
        <dbReference type="ARBA" id="ARBA00004651"/>
    </source>
</evidence>
<keyword evidence="14 17" id="KW-0807">Transducer</keyword>
<proteinExistence type="inferred from homology"/>
<sequence length="385" mass="43791">MTIKTFHFYDSDSEFEDIPLDALDHSGEGSGDETPVSRSARKPVHRNITRKAEYYLSSQWLTRFIPSIYTLVFLVALPLNLLAIVIFLFKMKVRKPAVVYMLNLAVADVFFVSILPFKIAYHLSGNDWFFGPGMCRIVTAAFYCNMYCSVLLIASISADRFLAVVYPMQSLSWRTVRRACVTCAFIWVISLTSTLPLLLTEQTKKIPFLDITTCHDVLDLKDLQKFYIYYFSTFCLLFFFFPFIITTTCYIGIVRTLSSSSIENSCKKARALFLAVVVLCVFIFCFGPTNVIFLTHYLYYSNGSNESLYFAYILCACVGSISCCLDPLIYYYASSQCQKYLYSLLCCKKDAEFRSSSSGHLMSTAVKNDTISTNAKSSIYKKLLV</sequence>
<dbReference type="GO" id="GO:0007200">
    <property type="term" value="P:phospholipase C-activating G protein-coupled receptor signaling pathway"/>
    <property type="evidence" value="ECO:0007669"/>
    <property type="project" value="TreeGrafter"/>
</dbReference>
<protein>
    <recommendedName>
        <fullName evidence="2">Proteinase-activated receptor 1</fullName>
    </recommendedName>
    <alternativeName>
        <fullName evidence="15">Thrombin receptor</fullName>
    </alternativeName>
</protein>
<feature type="transmembrane region" description="Helical" evidence="18">
    <location>
        <begin position="137"/>
        <end position="158"/>
    </location>
</feature>
<evidence type="ECO:0000256" key="6">
    <source>
        <dbReference type="ARBA" id="ARBA00022729"/>
    </source>
</evidence>
<keyword evidence="11 16" id="KW-1015">Disulfide bond</keyword>
<dbReference type="GO" id="GO:0030194">
    <property type="term" value="P:positive regulation of blood coagulation"/>
    <property type="evidence" value="ECO:0007669"/>
    <property type="project" value="TreeGrafter"/>
</dbReference>
<dbReference type="GO" id="GO:0015057">
    <property type="term" value="F:thrombin-activated receptor activity"/>
    <property type="evidence" value="ECO:0007669"/>
    <property type="project" value="InterPro"/>
</dbReference>
<dbReference type="OrthoDB" id="8881832at2759"/>
<evidence type="ECO:0000256" key="10">
    <source>
        <dbReference type="ARBA" id="ARBA00023136"/>
    </source>
</evidence>
<evidence type="ECO:0000256" key="16">
    <source>
        <dbReference type="PIRSR" id="PIRSR603912-52"/>
    </source>
</evidence>
<keyword evidence="10 18" id="KW-0472">Membrane</keyword>
<evidence type="ECO:0000256" key="2">
    <source>
        <dbReference type="ARBA" id="ARBA00019705"/>
    </source>
</evidence>
<feature type="transmembrane region" description="Helical" evidence="18">
    <location>
        <begin position="179"/>
        <end position="199"/>
    </location>
</feature>
<dbReference type="GO" id="GO:0005886">
    <property type="term" value="C:plasma membrane"/>
    <property type="evidence" value="ECO:0007669"/>
    <property type="project" value="UniProtKB-SubCell"/>
</dbReference>
<evidence type="ECO:0000256" key="9">
    <source>
        <dbReference type="ARBA" id="ARBA00023084"/>
    </source>
</evidence>
<evidence type="ECO:0000256" key="13">
    <source>
        <dbReference type="ARBA" id="ARBA00023180"/>
    </source>
</evidence>
<evidence type="ECO:0000256" key="8">
    <source>
        <dbReference type="ARBA" id="ARBA00023040"/>
    </source>
</evidence>
<dbReference type="InterPro" id="IPR000276">
    <property type="entry name" value="GPCR_Rhodpsn"/>
</dbReference>
<keyword evidence="21" id="KW-1185">Reference proteome</keyword>
<keyword evidence="5" id="KW-0356">Hemostasis</keyword>
<dbReference type="PANTHER" id="PTHR24232">
    <property type="entry name" value="G-PROTEIN COUPLED RECEPTOR"/>
    <property type="match status" value="1"/>
</dbReference>
<dbReference type="Gene3D" id="1.20.1070.10">
    <property type="entry name" value="Rhodopsin 7-helix transmembrane proteins"/>
    <property type="match status" value="1"/>
</dbReference>
<feature type="transmembrane region" description="Helical" evidence="18">
    <location>
        <begin position="227"/>
        <end position="251"/>
    </location>
</feature>
<feature type="transmembrane region" description="Helical" evidence="18">
    <location>
        <begin position="68"/>
        <end position="89"/>
    </location>
</feature>
<dbReference type="PRINTS" id="PR00237">
    <property type="entry name" value="GPCRRHODOPSN"/>
</dbReference>
<keyword evidence="7 18" id="KW-1133">Transmembrane helix</keyword>
<dbReference type="PANTHER" id="PTHR24232:SF20">
    <property type="entry name" value="PROTEINASE-ACTIVATED RECEPTOR 1"/>
    <property type="match status" value="1"/>
</dbReference>
<dbReference type="InterPro" id="IPR003912">
    <property type="entry name" value="Protea_act_rcpt"/>
</dbReference>
<dbReference type="PRINTS" id="PR00908">
    <property type="entry name" value="THROMBINR"/>
</dbReference>
<evidence type="ECO:0000313" key="21">
    <source>
        <dbReference type="Proteomes" id="UP000812440"/>
    </source>
</evidence>
<evidence type="ECO:0000256" key="4">
    <source>
        <dbReference type="ARBA" id="ARBA00022692"/>
    </source>
</evidence>
<evidence type="ECO:0000256" key="5">
    <source>
        <dbReference type="ARBA" id="ARBA00022696"/>
    </source>
</evidence>
<keyword evidence="13" id="KW-0325">Glycoprotein</keyword>